<dbReference type="PANTHER" id="PTHR38600">
    <property type="entry name" value="TRANSCRIPTIONAL REGULATORY PROTEIN"/>
    <property type="match status" value="1"/>
</dbReference>
<dbReference type="SMR" id="A0A0H3K981"/>
<dbReference type="InterPro" id="IPR036388">
    <property type="entry name" value="WH-like_DNA-bd_sf"/>
</dbReference>
<dbReference type="EMBL" id="AP008231">
    <property type="protein sequence ID" value="BAD80548.1"/>
    <property type="molecule type" value="Genomic_DNA"/>
</dbReference>
<accession>A0A0H3K981</accession>
<dbReference type="Pfam" id="PF13412">
    <property type="entry name" value="HTH_24"/>
    <property type="match status" value="1"/>
</dbReference>
<evidence type="ECO:0008006" key="3">
    <source>
        <dbReference type="Google" id="ProtNLM"/>
    </source>
</evidence>
<dbReference type="Gene3D" id="1.10.10.10">
    <property type="entry name" value="Winged helix-like DNA-binding domain superfamily/Winged helix DNA-binding domain"/>
    <property type="match status" value="1"/>
</dbReference>
<gene>
    <name evidence="1" type="ordered locus">syc2358_d</name>
</gene>
<dbReference type="InterPro" id="IPR036390">
    <property type="entry name" value="WH_DNA-bd_sf"/>
</dbReference>
<sequence>MPPAHSPTTKEAILSLLLEQGQATSAAIAEALAISLQAVRRHLKDLATEGLIEQEAVVAGLGRPQYHFRLSRQGRSQFPSSHDRFAVDLLDSLSEMLPPQEFEAVLAHQWRRKAETYRRQLGQGSLADRLQQLAALRQAEGFMAEVHPAPDRSPPAFVITEYNCAIASVAESFPRVCDHELALFAETLPDCHVERTHWLIDGEHRCGYLIQPQP</sequence>
<dbReference type="SUPFAM" id="SSF46785">
    <property type="entry name" value="Winged helix' DNA-binding domain"/>
    <property type="match status" value="1"/>
</dbReference>
<reference evidence="1 2" key="1">
    <citation type="journal article" date="2007" name="Photosyn. Res.">
        <title>Complete nucleotide sequence of the freshwater unicellular cyanobacterium Synechococcus elongatus PCC 6301 chromosome: gene content and organization.</title>
        <authorList>
            <person name="Sugita C."/>
            <person name="Ogata K."/>
            <person name="Shikata M."/>
            <person name="Jikuya H."/>
            <person name="Takano J."/>
            <person name="Furumichi M."/>
            <person name="Kanehisa M."/>
            <person name="Omata T."/>
            <person name="Sugiura M."/>
            <person name="Sugita M."/>
        </authorList>
    </citation>
    <scope>NUCLEOTIDE SEQUENCE [LARGE SCALE GENOMIC DNA]</scope>
    <source>
        <strain evidence="2">ATCC 27144 / PCC 6301 / SAUG 1402/1</strain>
    </source>
</reference>
<dbReference type="eggNOG" id="COG2345">
    <property type="taxonomic scope" value="Bacteria"/>
</dbReference>
<dbReference type="NCBIfam" id="TIGR02702">
    <property type="entry name" value="SufR_cyano"/>
    <property type="match status" value="1"/>
</dbReference>
<proteinExistence type="predicted"/>
<evidence type="ECO:0000313" key="2">
    <source>
        <dbReference type="Proteomes" id="UP000001175"/>
    </source>
</evidence>
<organism evidence="1 2">
    <name type="scientific">Synechococcus sp. (strain ATCC 27144 / PCC 6301 / SAUG 1402/1)</name>
    <name type="common">Anacystis nidulans</name>
    <dbReference type="NCBI Taxonomy" id="269084"/>
    <lineage>
        <taxon>Bacteria</taxon>
        <taxon>Bacillati</taxon>
        <taxon>Cyanobacteriota</taxon>
        <taxon>Cyanophyceae</taxon>
        <taxon>Synechococcales</taxon>
        <taxon>Synechococcaceae</taxon>
        <taxon>Synechococcus</taxon>
    </lineage>
</organism>
<dbReference type="InterPro" id="IPR014075">
    <property type="entry name" value="SUF_FeS_clus_asmb_SufR_cyano"/>
</dbReference>
<name>A0A0H3K981_SYNP6</name>
<evidence type="ECO:0000313" key="1">
    <source>
        <dbReference type="EMBL" id="BAD80548.1"/>
    </source>
</evidence>
<dbReference type="CDD" id="cd00090">
    <property type="entry name" value="HTH_ARSR"/>
    <property type="match status" value="1"/>
</dbReference>
<dbReference type="PANTHER" id="PTHR38600:SF2">
    <property type="entry name" value="SLL0088 PROTEIN"/>
    <property type="match status" value="1"/>
</dbReference>
<protein>
    <recommendedName>
        <fullName evidence="3">Iron-sulfur cluster biosynthesis transcriptional regulator SufR</fullName>
    </recommendedName>
</protein>
<dbReference type="GeneID" id="72430604"/>
<dbReference type="RefSeq" id="WP_011244668.1">
    <property type="nucleotide sequence ID" value="NC_006576.1"/>
</dbReference>
<dbReference type="AlphaFoldDB" id="A0A0H3K981"/>
<dbReference type="KEGG" id="syc:syc2358_d"/>
<dbReference type="Proteomes" id="UP000001175">
    <property type="component" value="Chromosome"/>
</dbReference>
<dbReference type="InterPro" id="IPR011991">
    <property type="entry name" value="ArsR-like_HTH"/>
</dbReference>